<evidence type="ECO:0000313" key="3">
    <source>
        <dbReference type="EMBL" id="RFU25337.1"/>
    </source>
</evidence>
<feature type="compositionally biased region" description="Polar residues" evidence="1">
    <location>
        <begin position="317"/>
        <end position="330"/>
    </location>
</feature>
<protein>
    <submittedName>
        <fullName evidence="3">Uncharacterized protein</fullName>
    </submittedName>
</protein>
<dbReference type="AlphaFoldDB" id="A0A3E2GWD7"/>
<keyword evidence="2" id="KW-0472">Membrane</keyword>
<organism evidence="3 4">
    <name type="scientific">Scytalidium lignicola</name>
    <name type="common">Hyphomycete</name>
    <dbReference type="NCBI Taxonomy" id="5539"/>
    <lineage>
        <taxon>Eukaryota</taxon>
        <taxon>Fungi</taxon>
        <taxon>Dikarya</taxon>
        <taxon>Ascomycota</taxon>
        <taxon>Pezizomycotina</taxon>
        <taxon>Leotiomycetes</taxon>
        <taxon>Leotiomycetes incertae sedis</taxon>
        <taxon>Scytalidium</taxon>
    </lineage>
</organism>
<evidence type="ECO:0000313" key="4">
    <source>
        <dbReference type="Proteomes" id="UP000258309"/>
    </source>
</evidence>
<dbReference type="EMBL" id="NCSJ02000342">
    <property type="protein sequence ID" value="RFU25337.1"/>
    <property type="molecule type" value="Genomic_DNA"/>
</dbReference>
<keyword evidence="2" id="KW-0812">Transmembrane</keyword>
<gene>
    <name evidence="3" type="ORF">B7463_g11005</name>
</gene>
<reference evidence="3 4" key="1">
    <citation type="submission" date="2018-05" db="EMBL/GenBank/DDBJ databases">
        <title>Draft genome sequence of Scytalidium lignicola DSM 105466, a ubiquitous saprotrophic fungus.</title>
        <authorList>
            <person name="Buettner E."/>
            <person name="Gebauer A.M."/>
            <person name="Hofrichter M."/>
            <person name="Liers C."/>
            <person name="Kellner H."/>
        </authorList>
    </citation>
    <scope>NUCLEOTIDE SEQUENCE [LARGE SCALE GENOMIC DNA]</scope>
    <source>
        <strain evidence="3 4">DSM 105466</strain>
    </source>
</reference>
<feature type="non-terminal residue" evidence="3">
    <location>
        <position position="1"/>
    </location>
</feature>
<comment type="caution">
    <text evidence="3">The sequence shown here is derived from an EMBL/GenBank/DDBJ whole genome shotgun (WGS) entry which is preliminary data.</text>
</comment>
<keyword evidence="4" id="KW-1185">Reference proteome</keyword>
<proteinExistence type="predicted"/>
<dbReference type="STRING" id="5539.A0A3E2GWD7"/>
<dbReference type="Proteomes" id="UP000258309">
    <property type="component" value="Unassembled WGS sequence"/>
</dbReference>
<sequence length="414" mass="46690">MLAPKNPQFSRGTFLGIMAAWHFPNSLFRVANDYYPLSTIFTVPDVDEMDKGVVILFENSSDIIDREMVNINERSLMEMEIQTGMNNFNARHSVDPSKLDLEALTRDLTSLTSCIGNTEIICKHELRCFETLTQLCQKLAPKMDGGSSSLQAQMEERIKLLSQRTHSMLDLTTSHEKRIGAQIQTIYSLLSQRDNKQNIAIAEASRNIAENTFNDSYEMRRIAMHARRDSIDMRVIAAVTLIFLPGTFTATLFSTTFFNFSSAPNPKVVSHWVWLYWVVTVSLTLVVLGAWVFVSRVLNERGQNSISGQLPAPENADASSGSYQTCSASQPDPMDLSTDGEHPHICQPNRRSHDEHWGFTARGQQYRCTVAPAPCLETLRKRTELKTHLSNVSSTIRSEDEILRQYVEKGVGPY</sequence>
<dbReference type="OrthoDB" id="2830640at2759"/>
<feature type="non-terminal residue" evidence="3">
    <location>
        <position position="414"/>
    </location>
</feature>
<accession>A0A3E2GWD7</accession>
<feature type="transmembrane region" description="Helical" evidence="2">
    <location>
        <begin position="274"/>
        <end position="294"/>
    </location>
</feature>
<evidence type="ECO:0000256" key="2">
    <source>
        <dbReference type="SAM" id="Phobius"/>
    </source>
</evidence>
<keyword evidence="2" id="KW-1133">Transmembrane helix</keyword>
<name>A0A3E2GWD7_SCYLI</name>
<feature type="transmembrane region" description="Helical" evidence="2">
    <location>
        <begin position="235"/>
        <end position="254"/>
    </location>
</feature>
<evidence type="ECO:0000256" key="1">
    <source>
        <dbReference type="SAM" id="MobiDB-lite"/>
    </source>
</evidence>
<dbReference type="Gene3D" id="1.20.58.340">
    <property type="entry name" value="Magnesium transport protein CorA, transmembrane region"/>
    <property type="match status" value="1"/>
</dbReference>
<feature type="region of interest" description="Disordered" evidence="1">
    <location>
        <begin position="304"/>
        <end position="339"/>
    </location>
</feature>